<dbReference type="GO" id="GO:0004656">
    <property type="term" value="F:procollagen-proline 4-dioxygenase activity"/>
    <property type="evidence" value="ECO:0007669"/>
    <property type="project" value="InterPro"/>
</dbReference>
<dbReference type="Pfam" id="PF08336">
    <property type="entry name" value="P4Ha_N"/>
    <property type="match status" value="1"/>
</dbReference>
<name>A0AAV6RPF8_SOLSE</name>
<evidence type="ECO:0000313" key="4">
    <source>
        <dbReference type="Proteomes" id="UP000693946"/>
    </source>
</evidence>
<dbReference type="EMBL" id="JAGKHQ010000010">
    <property type="protein sequence ID" value="KAG7507378.1"/>
    <property type="molecule type" value="Genomic_DNA"/>
</dbReference>
<gene>
    <name evidence="3" type="ORF">JOB18_032650</name>
</gene>
<comment type="caution">
    <text evidence="3">The sequence shown here is derived from an EMBL/GenBank/DDBJ whole genome shotgun (WGS) entry which is preliminary data.</text>
</comment>
<dbReference type="Proteomes" id="UP000693946">
    <property type="component" value="Linkage Group LG18"/>
</dbReference>
<dbReference type="AlphaFoldDB" id="A0AAV6RPF8"/>
<keyword evidence="4" id="KW-1185">Reference proteome</keyword>
<evidence type="ECO:0000313" key="3">
    <source>
        <dbReference type="EMBL" id="KAG7507378.1"/>
    </source>
</evidence>
<proteinExistence type="predicted"/>
<dbReference type="InterPro" id="IPR013547">
    <property type="entry name" value="P4H_N"/>
</dbReference>
<feature type="coiled-coil region" evidence="1">
    <location>
        <begin position="16"/>
        <end position="57"/>
    </location>
</feature>
<accession>A0AAV6RPF8</accession>
<keyword evidence="1" id="KW-0175">Coiled coil</keyword>
<protein>
    <submittedName>
        <fullName evidence="3">Prolyl 4-hydroxylase subunit alpha-1-like isoform X1</fullName>
    </submittedName>
</protein>
<evidence type="ECO:0000259" key="2">
    <source>
        <dbReference type="Pfam" id="PF08336"/>
    </source>
</evidence>
<dbReference type="GO" id="GO:0005783">
    <property type="term" value="C:endoplasmic reticulum"/>
    <property type="evidence" value="ECO:0007669"/>
    <property type="project" value="InterPro"/>
</dbReference>
<organism evidence="3 4">
    <name type="scientific">Solea senegalensis</name>
    <name type="common">Senegalese sole</name>
    <dbReference type="NCBI Taxonomy" id="28829"/>
    <lineage>
        <taxon>Eukaryota</taxon>
        <taxon>Metazoa</taxon>
        <taxon>Chordata</taxon>
        <taxon>Craniata</taxon>
        <taxon>Vertebrata</taxon>
        <taxon>Euteleostomi</taxon>
        <taxon>Actinopterygii</taxon>
        <taxon>Neopterygii</taxon>
        <taxon>Teleostei</taxon>
        <taxon>Neoteleostei</taxon>
        <taxon>Acanthomorphata</taxon>
        <taxon>Carangaria</taxon>
        <taxon>Pleuronectiformes</taxon>
        <taxon>Pleuronectoidei</taxon>
        <taxon>Soleidae</taxon>
        <taxon>Solea</taxon>
    </lineage>
</organism>
<reference evidence="3 4" key="1">
    <citation type="journal article" date="2021" name="Sci. Rep.">
        <title>Chromosome anchoring in Senegalese sole (Solea senegalensis) reveals sex-associated markers and genome rearrangements in flatfish.</title>
        <authorList>
            <person name="Guerrero-Cozar I."/>
            <person name="Gomez-Garrido J."/>
            <person name="Berbel C."/>
            <person name="Martinez-Blanch J.F."/>
            <person name="Alioto T."/>
            <person name="Claros M.G."/>
            <person name="Gagnaire P.A."/>
            <person name="Manchado M."/>
        </authorList>
    </citation>
    <scope>NUCLEOTIDE SEQUENCE [LARGE SCALE GENOMIC DNA]</scope>
    <source>
        <strain evidence="3">Sse05_10M</strain>
    </source>
</reference>
<evidence type="ECO:0000256" key="1">
    <source>
        <dbReference type="SAM" id="Coils"/>
    </source>
</evidence>
<feature type="domain" description="Prolyl 4-hydroxylase N-terminal" evidence="2">
    <location>
        <begin position="169"/>
        <end position="206"/>
    </location>
</feature>
<sequence>MDAKLDLIGKHMEDNLKGVHENVGQLREYMDKLREEMKEIQEILKASLEQQNKLREKCGDDEMHISILSTGITPKVERCTSCCKQFHCPLCLKVKPTQLCKLQRHTLKVAFYLKSQLIQTEEEEETRGSAGTHLFSSSLTCRMASWCWSSLVLCLLLTSSSAHDDFFTSISKMTDLLFTEKDLLTSLKNYIQAEEKKLEQIKMYLILILHR</sequence>